<reference evidence="3 4" key="1">
    <citation type="submission" date="2014-04" db="EMBL/GenBank/DDBJ databases">
        <authorList>
            <consortium name="DOE Joint Genome Institute"/>
            <person name="Kuo A."/>
            <person name="Kohler A."/>
            <person name="Nagy L.G."/>
            <person name="Floudas D."/>
            <person name="Copeland A."/>
            <person name="Barry K.W."/>
            <person name="Cichocki N."/>
            <person name="Veneault-Fourrey C."/>
            <person name="LaButti K."/>
            <person name="Lindquist E.A."/>
            <person name="Lipzen A."/>
            <person name="Lundell T."/>
            <person name="Morin E."/>
            <person name="Murat C."/>
            <person name="Sun H."/>
            <person name="Tunlid A."/>
            <person name="Henrissat B."/>
            <person name="Grigoriev I.V."/>
            <person name="Hibbett D.S."/>
            <person name="Martin F."/>
            <person name="Nordberg H.P."/>
            <person name="Cantor M.N."/>
            <person name="Hua S.X."/>
        </authorList>
    </citation>
    <scope>NUCLEOTIDE SEQUENCE [LARGE SCALE GENOMIC DNA]</scope>
    <source>
        <strain evidence="3 4">LaAM-08-1</strain>
    </source>
</reference>
<dbReference type="Pfam" id="PF25560">
    <property type="entry name" value="DUF7932"/>
    <property type="match status" value="1"/>
</dbReference>
<sequence>MSVTVFDVSGKAGESGAAGIDLGYSTAAGGQNGRGGGHGSPGRAGAAAGIIALRLLTPESTALLPHNVVLPEPAQADVAVKGEFTFSDRTSQRMDTILNVDAKELIVLRARGGNGGQGGNGGGGEDGGVGISFLIVARYRGQDATRYASGSGGGPGGNGGDGGNAGAGGDGQAGGLIQLSANEEDTYLLMICGGVDISGGTGGLAGTPGNGGRGGKGGSSYTYTTYKDGRTTWHTNHGGHGGRGGWGGSIGASASPGTNGPAGAFSITVADGVNNSTYESLYNLQLQGVTLLSEKEDGVFEPGSRVFVSSIEVLNTGGMPTPTSRSVLAYIKPEGIQQPTLNGMNWVISEGLDRFVQLPPALEPNNPVTVPCSSLKRRVDGTISAAVNSTGEYLAYRVAPINPVVALSSCSNRHERAAPFRVTTPLVIRAQMTPFGRDFTHFVRDVPFNVSYPVQLSEVASLSALPPGVCTNADELQSLASQAQFVLPPRTQAAIRIRRSLDVSSLGSRITLTAAPASPVDPMAVAQGAATIHTPAFIRSPQVVSAFLQSIPFIRRVATYAEALTALDFSGPGGDTSGADVLRASILADLACEQAALRLEERNHGVAEDSIKLLLSHLTTFCRIELPPLPADRVGRKHLLGLLATFTAYMKTQLAWYEQLMPARRSRQVTNISTILINDLMSRVFPPGSPSKKVLNTASSGVRKQWKTDVARVRKLLKTSNATGQRVSLKGRAFAGVLGSVAGGKIEWCNEESNEATSIAGSVCTEFGMFITPESFLAAGPHGSKTKGVTTPSSLSSVTQHEHAIQLSLSGRRRRDTISSRVTANRKATLNLASSPPIQTSSPFTGESAVQTMEPTNTTMKDVASLRGTISRQPTIGFASLPLSDFK</sequence>
<name>A0A0C9XXZ2_9AGAR</name>
<accession>A0A0C9XXZ2</accession>
<protein>
    <recommendedName>
        <fullName evidence="2">DUF7932 domain-containing protein</fullName>
    </recommendedName>
</protein>
<dbReference type="HOGENOM" id="CLU_325178_0_0_1"/>
<proteinExistence type="predicted"/>
<gene>
    <name evidence="3" type="ORF">K443DRAFT_122681</name>
</gene>
<dbReference type="EMBL" id="KN838619">
    <property type="protein sequence ID" value="KIK00748.1"/>
    <property type="molecule type" value="Genomic_DNA"/>
</dbReference>
<dbReference type="AlphaFoldDB" id="A0A0C9XXZ2"/>
<dbReference type="Proteomes" id="UP000054477">
    <property type="component" value="Unassembled WGS sequence"/>
</dbReference>
<reference evidence="4" key="2">
    <citation type="submission" date="2015-01" db="EMBL/GenBank/DDBJ databases">
        <title>Evolutionary Origins and Diversification of the Mycorrhizal Mutualists.</title>
        <authorList>
            <consortium name="DOE Joint Genome Institute"/>
            <consortium name="Mycorrhizal Genomics Consortium"/>
            <person name="Kohler A."/>
            <person name="Kuo A."/>
            <person name="Nagy L.G."/>
            <person name="Floudas D."/>
            <person name="Copeland A."/>
            <person name="Barry K.W."/>
            <person name="Cichocki N."/>
            <person name="Veneault-Fourrey C."/>
            <person name="LaButti K."/>
            <person name="Lindquist E.A."/>
            <person name="Lipzen A."/>
            <person name="Lundell T."/>
            <person name="Morin E."/>
            <person name="Murat C."/>
            <person name="Riley R."/>
            <person name="Ohm R."/>
            <person name="Sun H."/>
            <person name="Tunlid A."/>
            <person name="Henrissat B."/>
            <person name="Grigoriev I.V."/>
            <person name="Hibbett D.S."/>
            <person name="Martin F."/>
        </authorList>
    </citation>
    <scope>NUCLEOTIDE SEQUENCE [LARGE SCALE GENOMIC DNA]</scope>
    <source>
        <strain evidence="4">LaAM-08-1</strain>
    </source>
</reference>
<feature type="region of interest" description="Disordered" evidence="1">
    <location>
        <begin position="146"/>
        <end position="167"/>
    </location>
</feature>
<feature type="compositionally biased region" description="Gly residues" evidence="1">
    <location>
        <begin position="238"/>
        <end position="250"/>
    </location>
</feature>
<dbReference type="InterPro" id="IPR057692">
    <property type="entry name" value="DUF7932"/>
</dbReference>
<feature type="region of interest" description="Disordered" evidence="1">
    <location>
        <begin position="234"/>
        <end position="257"/>
    </location>
</feature>
<evidence type="ECO:0000313" key="4">
    <source>
        <dbReference type="Proteomes" id="UP000054477"/>
    </source>
</evidence>
<dbReference type="OrthoDB" id="5319158at2759"/>
<organism evidence="3 4">
    <name type="scientific">Laccaria amethystina LaAM-08-1</name>
    <dbReference type="NCBI Taxonomy" id="1095629"/>
    <lineage>
        <taxon>Eukaryota</taxon>
        <taxon>Fungi</taxon>
        <taxon>Dikarya</taxon>
        <taxon>Basidiomycota</taxon>
        <taxon>Agaricomycotina</taxon>
        <taxon>Agaricomycetes</taxon>
        <taxon>Agaricomycetidae</taxon>
        <taxon>Agaricales</taxon>
        <taxon>Agaricineae</taxon>
        <taxon>Hydnangiaceae</taxon>
        <taxon>Laccaria</taxon>
    </lineage>
</organism>
<feature type="domain" description="DUF7932" evidence="2">
    <location>
        <begin position="284"/>
        <end position="331"/>
    </location>
</feature>
<evidence type="ECO:0000256" key="1">
    <source>
        <dbReference type="SAM" id="MobiDB-lite"/>
    </source>
</evidence>
<evidence type="ECO:0000313" key="3">
    <source>
        <dbReference type="EMBL" id="KIK00748.1"/>
    </source>
</evidence>
<dbReference type="STRING" id="1095629.A0A0C9XXZ2"/>
<evidence type="ECO:0000259" key="2">
    <source>
        <dbReference type="Pfam" id="PF25560"/>
    </source>
</evidence>
<keyword evidence="4" id="KW-1185">Reference proteome</keyword>
<feature type="compositionally biased region" description="Gly residues" evidence="1">
    <location>
        <begin position="150"/>
        <end position="167"/>
    </location>
</feature>